<evidence type="ECO:0000313" key="3">
    <source>
        <dbReference type="EMBL" id="KAF5349872.1"/>
    </source>
</evidence>
<keyword evidence="1" id="KW-0472">Membrane</keyword>
<organism evidence="3 4">
    <name type="scientific">Tetrapyrgos nigripes</name>
    <dbReference type="NCBI Taxonomy" id="182062"/>
    <lineage>
        <taxon>Eukaryota</taxon>
        <taxon>Fungi</taxon>
        <taxon>Dikarya</taxon>
        <taxon>Basidiomycota</taxon>
        <taxon>Agaricomycotina</taxon>
        <taxon>Agaricomycetes</taxon>
        <taxon>Agaricomycetidae</taxon>
        <taxon>Agaricales</taxon>
        <taxon>Marasmiineae</taxon>
        <taxon>Marasmiaceae</taxon>
        <taxon>Tetrapyrgos</taxon>
    </lineage>
</organism>
<keyword evidence="1" id="KW-1133">Transmembrane helix</keyword>
<dbReference type="AlphaFoldDB" id="A0A8H5FV53"/>
<evidence type="ECO:0000256" key="1">
    <source>
        <dbReference type="SAM" id="Phobius"/>
    </source>
</evidence>
<protein>
    <submittedName>
        <fullName evidence="3">Uncharacterized protein</fullName>
    </submittedName>
</protein>
<dbReference type="EMBL" id="JAACJM010000078">
    <property type="protein sequence ID" value="KAF5349872.1"/>
    <property type="molecule type" value="Genomic_DNA"/>
</dbReference>
<keyword evidence="1" id="KW-0812">Transmembrane</keyword>
<evidence type="ECO:0000313" key="4">
    <source>
        <dbReference type="Proteomes" id="UP000559256"/>
    </source>
</evidence>
<name>A0A8H5FV53_9AGAR</name>
<proteinExistence type="predicted"/>
<keyword evidence="2" id="KW-0732">Signal</keyword>
<feature type="chain" id="PRO_5034270993" evidence="2">
    <location>
        <begin position="25"/>
        <end position="174"/>
    </location>
</feature>
<comment type="caution">
    <text evidence="3">The sequence shown here is derived from an EMBL/GenBank/DDBJ whole genome shotgun (WGS) entry which is preliminary data.</text>
</comment>
<feature type="signal peptide" evidence="2">
    <location>
        <begin position="1"/>
        <end position="24"/>
    </location>
</feature>
<feature type="transmembrane region" description="Helical" evidence="1">
    <location>
        <begin position="36"/>
        <end position="56"/>
    </location>
</feature>
<gene>
    <name evidence="3" type="ORF">D9758_014025</name>
</gene>
<sequence>MAFTKSTLTSLFLIAAVGSVSVTAQSTNCFSGEGESFVFVTILDLIRLLVVVPCLLMRIPELNRTFSLDILLPATNFNRSALPADFTPCGGNCPPPSPSTLPIALPSDFFKGADSCCSTFTITFDGNTVQGTYAYKSSNLAGTRIVALDNDLYAQLGGNPNDPSGGLFPVQFCL</sequence>
<reference evidence="3 4" key="1">
    <citation type="journal article" date="2020" name="ISME J.">
        <title>Uncovering the hidden diversity of litter-decomposition mechanisms in mushroom-forming fungi.</title>
        <authorList>
            <person name="Floudas D."/>
            <person name="Bentzer J."/>
            <person name="Ahren D."/>
            <person name="Johansson T."/>
            <person name="Persson P."/>
            <person name="Tunlid A."/>
        </authorList>
    </citation>
    <scope>NUCLEOTIDE SEQUENCE [LARGE SCALE GENOMIC DNA]</scope>
    <source>
        <strain evidence="3 4">CBS 291.85</strain>
    </source>
</reference>
<accession>A0A8H5FV53</accession>
<dbReference type="Proteomes" id="UP000559256">
    <property type="component" value="Unassembled WGS sequence"/>
</dbReference>
<keyword evidence="4" id="KW-1185">Reference proteome</keyword>
<evidence type="ECO:0000256" key="2">
    <source>
        <dbReference type="SAM" id="SignalP"/>
    </source>
</evidence>